<keyword evidence="2 7" id="KW-0813">Transport</keyword>
<evidence type="ECO:0000313" key="11">
    <source>
        <dbReference type="Proteomes" id="UP001193734"/>
    </source>
</evidence>
<dbReference type="InterPro" id="IPR036942">
    <property type="entry name" value="Beta-barrel_TonB_sf"/>
</dbReference>
<dbReference type="Proteomes" id="UP001193734">
    <property type="component" value="Unassembled WGS sequence"/>
</dbReference>
<evidence type="ECO:0000256" key="5">
    <source>
        <dbReference type="ARBA" id="ARBA00023136"/>
    </source>
</evidence>
<keyword evidence="6 7" id="KW-0998">Cell outer membrane</keyword>
<gene>
    <name evidence="10" type="ORF">HPS55_11525</name>
</gene>
<dbReference type="EMBL" id="JABKKE010000021">
    <property type="protein sequence ID" value="NPE14940.1"/>
    <property type="molecule type" value="Genomic_DNA"/>
</dbReference>
<feature type="domain" description="TonB-dependent receptor plug" evidence="9">
    <location>
        <begin position="124"/>
        <end position="246"/>
    </location>
</feature>
<dbReference type="InterPro" id="IPR012910">
    <property type="entry name" value="Plug_dom"/>
</dbReference>
<sequence length="1130" mass="126938">MPKFKLMLIAMLLVMTQAVMAQGQRISGTITDDFGPTMGANVVERDANNRIVTAAVTDINGNFSMVIKNPKNKLVVSYVGSKPLVLAIGSRVKFNEKLGANKTTISEVTVKSKRRSNTGGLSIPKREVSVAQQTMDMSEVEGLSFTSADEALQGKIAGLDIVMGSGNLGSGTQMRLRGVTSINGNKNPLIVVDDQIYDAPDFDVENATDEDYASLLSVNVEDIQSITVLKDAASTAIWGSRGANGVIEIKTKRGVRGPTRVKFNYKFQGSWQPKGYELLNGDNYTMLMKESIYNPKQQSNATTNINELNYVKSWGDYENWNNNTDWVDAVTQFGQSHDYNLNLTGGGEKATFRISAGYNHQTGTIIKQTLNRFTTRMSLDYFVSERIKFITTFAFTYTNNNKSYSDLLGLAQKIAPNMSIYRQNANGENTNEYFILNPARNQAGVATVKNPTSYEMRDIRSLGNPVAIANLAMSKENVYRVNPDFCLQYELLGIEEGKSRLTYRGDVYFDIYANSKPSYYPAELSTDDMSSQNYNRSYSFESNSMGFTFTNDLTFTPHFKNEDWTATMKFRYQIKTSNSSQQFATGYLTPPGFDIPSDGILIDKDSKDKVQTSSSTGRSRSQSWSYTGHFSYKSRYSLGVTLRADGDSKFGPENKWAYFPSVSGRWNIIDEPFMKPLRKVVSMLAFRPSWGMVGNAPSSESLFYEAYNTSSGSYGTNGGVPTINMIRLKLDNLKWETTTSYNLGFNLGLFDDKIEAEFEYYNKTTKDLLMKDVRIPSTAGYATLAYSNVGEMNNEGWELNVSFNNFIKKGKFSASANFNVSQNFNKITEMDEKVLASINNEWSNKNGTYLNRVQVGNPLGSIYGYRYKGVYQYSYEYLANLKQENKWTAAQFESEINRRLANGETFPVAIDKNGKVMMNADGTPMHMVFDYATRNYEFKGGDAIYEDVNKDGQINQLDVVYLGNSMPKVNGGFGFNLKYGQFKLTANFNYRFGNKVVNYARMELEKMSTAYNQCASVNYRWRKDGDVTPIPRAMYGDETAFNWMGSDRYVENGSFVRFQYLQLSYDVPKKALKKIGLNELKVFASANNLYCWTKYSGSDPEHSASGWGFAEDKAKTPRAKSFTLSLNLGF</sequence>
<comment type="caution">
    <text evidence="10">The sequence shown here is derived from an EMBL/GenBank/DDBJ whole genome shotgun (WGS) entry which is preliminary data.</text>
</comment>
<organism evidence="10 11">
    <name type="scientific">Xylanibacter rodentium</name>
    <dbReference type="NCBI Taxonomy" id="2736289"/>
    <lineage>
        <taxon>Bacteria</taxon>
        <taxon>Pseudomonadati</taxon>
        <taxon>Bacteroidota</taxon>
        <taxon>Bacteroidia</taxon>
        <taxon>Bacteroidales</taxon>
        <taxon>Prevotellaceae</taxon>
        <taxon>Xylanibacter</taxon>
    </lineage>
</organism>
<evidence type="ECO:0000256" key="3">
    <source>
        <dbReference type="ARBA" id="ARBA00022452"/>
    </source>
</evidence>
<dbReference type="Gene3D" id="2.170.130.10">
    <property type="entry name" value="TonB-dependent receptor, plug domain"/>
    <property type="match status" value="1"/>
</dbReference>
<dbReference type="NCBIfam" id="TIGR04057">
    <property type="entry name" value="SusC_RagA_signa"/>
    <property type="match status" value="1"/>
</dbReference>
<dbReference type="InterPro" id="IPR023997">
    <property type="entry name" value="TonB-dep_OMP_SusC/RagA_CS"/>
</dbReference>
<keyword evidence="5 7" id="KW-0472">Membrane</keyword>
<evidence type="ECO:0000256" key="2">
    <source>
        <dbReference type="ARBA" id="ARBA00022448"/>
    </source>
</evidence>
<dbReference type="SUPFAM" id="SSF56935">
    <property type="entry name" value="Porins"/>
    <property type="match status" value="1"/>
</dbReference>
<protein>
    <submittedName>
        <fullName evidence="10">SusC/RagA family TonB-linked outer membrane protein</fullName>
    </submittedName>
</protein>
<dbReference type="NCBIfam" id="TIGR04056">
    <property type="entry name" value="OMP_RagA_SusC"/>
    <property type="match status" value="1"/>
</dbReference>
<dbReference type="Gene3D" id="2.40.170.20">
    <property type="entry name" value="TonB-dependent receptor, beta-barrel domain"/>
    <property type="match status" value="1"/>
</dbReference>
<evidence type="ECO:0000256" key="4">
    <source>
        <dbReference type="ARBA" id="ARBA00022692"/>
    </source>
</evidence>
<dbReference type="PROSITE" id="PS52016">
    <property type="entry name" value="TONB_DEPENDENT_REC_3"/>
    <property type="match status" value="1"/>
</dbReference>
<evidence type="ECO:0000256" key="8">
    <source>
        <dbReference type="SAM" id="SignalP"/>
    </source>
</evidence>
<dbReference type="Pfam" id="PF07715">
    <property type="entry name" value="Plug"/>
    <property type="match status" value="1"/>
</dbReference>
<dbReference type="InterPro" id="IPR039426">
    <property type="entry name" value="TonB-dep_rcpt-like"/>
</dbReference>
<dbReference type="PROSITE" id="PS00018">
    <property type="entry name" value="EF_HAND_1"/>
    <property type="match status" value="1"/>
</dbReference>
<evidence type="ECO:0000256" key="7">
    <source>
        <dbReference type="PROSITE-ProRule" id="PRU01360"/>
    </source>
</evidence>
<evidence type="ECO:0000256" key="6">
    <source>
        <dbReference type="ARBA" id="ARBA00023237"/>
    </source>
</evidence>
<dbReference type="InterPro" id="IPR018247">
    <property type="entry name" value="EF_Hand_1_Ca_BS"/>
</dbReference>
<reference evidence="10 11" key="1">
    <citation type="submission" date="2020-05" db="EMBL/GenBank/DDBJ databases">
        <title>Distinct polysaccharide utilization as determinants for interspecies competition between intestinal Prevotella spp.</title>
        <authorList>
            <person name="Galvez E.J.C."/>
            <person name="Iljazovic A."/>
            <person name="Strowig T."/>
        </authorList>
    </citation>
    <scope>NUCLEOTIDE SEQUENCE [LARGE SCALE GENOMIC DNA]</scope>
    <source>
        <strain evidence="10 11">PROD</strain>
    </source>
</reference>
<dbReference type="GeneID" id="82158394"/>
<comment type="subcellular location">
    <subcellularLocation>
        <location evidence="1 7">Cell outer membrane</location>
        <topology evidence="1 7">Multi-pass membrane protein</topology>
    </subcellularLocation>
</comment>
<evidence type="ECO:0000313" key="10">
    <source>
        <dbReference type="EMBL" id="NPE14940.1"/>
    </source>
</evidence>
<name>A0ABX2AX92_9BACT</name>
<keyword evidence="3 7" id="KW-1134">Transmembrane beta strand</keyword>
<keyword evidence="4 7" id="KW-0812">Transmembrane</keyword>
<comment type="similarity">
    <text evidence="7">Belongs to the TonB-dependent receptor family.</text>
</comment>
<dbReference type="InterPro" id="IPR008969">
    <property type="entry name" value="CarboxyPept-like_regulatory"/>
</dbReference>
<evidence type="ECO:0000259" key="9">
    <source>
        <dbReference type="Pfam" id="PF07715"/>
    </source>
</evidence>
<keyword evidence="11" id="KW-1185">Reference proteome</keyword>
<dbReference type="RefSeq" id="WP_172177311.1">
    <property type="nucleotide sequence ID" value="NZ_CASGIA010000010.1"/>
</dbReference>
<feature type="chain" id="PRO_5045539624" evidence="8">
    <location>
        <begin position="22"/>
        <end position="1130"/>
    </location>
</feature>
<evidence type="ECO:0000256" key="1">
    <source>
        <dbReference type="ARBA" id="ARBA00004571"/>
    </source>
</evidence>
<proteinExistence type="inferred from homology"/>
<accession>A0ABX2AX92</accession>
<dbReference type="SUPFAM" id="SSF49464">
    <property type="entry name" value="Carboxypeptidase regulatory domain-like"/>
    <property type="match status" value="1"/>
</dbReference>
<dbReference type="InterPro" id="IPR037066">
    <property type="entry name" value="Plug_dom_sf"/>
</dbReference>
<feature type="signal peptide" evidence="8">
    <location>
        <begin position="1"/>
        <end position="21"/>
    </location>
</feature>
<dbReference type="InterPro" id="IPR023996">
    <property type="entry name" value="TonB-dep_OMP_SusC/RagA"/>
</dbReference>
<keyword evidence="8" id="KW-0732">Signal</keyword>